<dbReference type="SUPFAM" id="SSF55979">
    <property type="entry name" value="DNA clamp"/>
    <property type="match status" value="3"/>
</dbReference>
<evidence type="ECO:0000256" key="1">
    <source>
        <dbReference type="ARBA" id="ARBA00004496"/>
    </source>
</evidence>
<evidence type="ECO:0000256" key="2">
    <source>
        <dbReference type="ARBA" id="ARBA00010752"/>
    </source>
</evidence>
<evidence type="ECO:0000256" key="10">
    <source>
        <dbReference type="PIRNR" id="PIRNR000804"/>
    </source>
</evidence>
<evidence type="ECO:0000256" key="6">
    <source>
        <dbReference type="ARBA" id="ARBA00022695"/>
    </source>
</evidence>
<feature type="domain" description="DNA polymerase III beta sliding clamp central" evidence="12">
    <location>
        <begin position="135"/>
        <end position="251"/>
    </location>
</feature>
<proteinExistence type="inferred from homology"/>
<dbReference type="PANTHER" id="PTHR30478">
    <property type="entry name" value="DNA POLYMERASE III SUBUNIT BETA"/>
    <property type="match status" value="1"/>
</dbReference>
<comment type="function">
    <text evidence="10">Confers DNA tethering and processivity to DNA polymerases and other proteins. Acts as a clamp, forming a ring around DNA (a reaction catalyzed by the clamp-loading complex) which diffuses in an ATP-independent manner freely and bidirectionally along dsDNA. Initially characterized for its ability to contact the catalytic subunit of DNA polymerase III (Pol III), a complex, multichain enzyme responsible for most of the replicative synthesis in bacteria; Pol III exhibits 3'-5' exonuclease proofreading activity. The beta chain is required for initiation of replication as well as for processivity of DNA replication.</text>
</comment>
<dbReference type="NCBIfam" id="TIGR00663">
    <property type="entry name" value="dnan"/>
    <property type="match status" value="1"/>
</dbReference>
<evidence type="ECO:0000259" key="11">
    <source>
        <dbReference type="Pfam" id="PF00712"/>
    </source>
</evidence>
<evidence type="ECO:0000256" key="9">
    <source>
        <dbReference type="ARBA" id="ARBA00023125"/>
    </source>
</evidence>
<dbReference type="Gene3D" id="3.10.150.10">
    <property type="entry name" value="DNA Polymerase III, subunit A, domain 2"/>
    <property type="match status" value="1"/>
</dbReference>
<keyword evidence="15" id="KW-1185">Reference proteome</keyword>
<dbReference type="Pfam" id="PF00712">
    <property type="entry name" value="DNA_pol3_beta"/>
    <property type="match status" value="1"/>
</dbReference>
<dbReference type="EMBL" id="CP112932">
    <property type="protein sequence ID" value="WPY00132.1"/>
    <property type="molecule type" value="Genomic_DNA"/>
</dbReference>
<evidence type="ECO:0000256" key="7">
    <source>
        <dbReference type="ARBA" id="ARBA00022705"/>
    </source>
</evidence>
<keyword evidence="8 10" id="KW-0239">DNA-directed DNA polymerase</keyword>
<feature type="domain" description="DNA polymerase III beta sliding clamp C-terminal" evidence="13">
    <location>
        <begin position="255"/>
        <end position="381"/>
    </location>
</feature>
<dbReference type="InterPro" id="IPR046938">
    <property type="entry name" value="DNA_clamp_sf"/>
</dbReference>
<dbReference type="InterPro" id="IPR001001">
    <property type="entry name" value="DNA_polIII_beta"/>
</dbReference>
<dbReference type="InterPro" id="IPR022634">
    <property type="entry name" value="DNA_polIII_beta_N"/>
</dbReference>
<evidence type="ECO:0000313" key="14">
    <source>
        <dbReference type="EMBL" id="WPY00132.1"/>
    </source>
</evidence>
<feature type="domain" description="DNA polymerase III beta sliding clamp N-terminal" evidence="11">
    <location>
        <begin position="7"/>
        <end position="125"/>
    </location>
</feature>
<keyword evidence="9" id="KW-0238">DNA-binding</keyword>
<dbReference type="Gene3D" id="3.70.10.10">
    <property type="match status" value="1"/>
</dbReference>
<keyword evidence="5 10" id="KW-0808">Transferase</keyword>
<dbReference type="InterPro" id="IPR022637">
    <property type="entry name" value="DNA_polIII_beta_cen"/>
</dbReference>
<evidence type="ECO:0000313" key="15">
    <source>
        <dbReference type="Proteomes" id="UP001326613"/>
    </source>
</evidence>
<dbReference type="RefSeq" id="WP_323738233.1">
    <property type="nucleotide sequence ID" value="NZ_CP112932.1"/>
</dbReference>
<evidence type="ECO:0000259" key="12">
    <source>
        <dbReference type="Pfam" id="PF02767"/>
    </source>
</evidence>
<evidence type="ECO:0000256" key="8">
    <source>
        <dbReference type="ARBA" id="ARBA00022932"/>
    </source>
</evidence>
<evidence type="ECO:0000256" key="5">
    <source>
        <dbReference type="ARBA" id="ARBA00022679"/>
    </source>
</evidence>
<name>A0ABZ0USR4_9RICK</name>
<protein>
    <recommendedName>
        <fullName evidence="3 10">Beta sliding clamp</fullName>
    </recommendedName>
</protein>
<comment type="similarity">
    <text evidence="2 10">Belongs to the beta sliding clamp family.</text>
</comment>
<dbReference type="Proteomes" id="UP001326613">
    <property type="component" value="Chromosome"/>
</dbReference>
<comment type="subunit">
    <text evidence="10">Forms a ring-shaped head-to-tail homodimer around DNA.</text>
</comment>
<organism evidence="14 15">
    <name type="scientific">Candidatus Trichorickettsia mobilis</name>
    <dbReference type="NCBI Taxonomy" id="1346319"/>
    <lineage>
        <taxon>Bacteria</taxon>
        <taxon>Pseudomonadati</taxon>
        <taxon>Pseudomonadota</taxon>
        <taxon>Alphaproteobacteria</taxon>
        <taxon>Rickettsiales</taxon>
        <taxon>Rickettsiaceae</taxon>
        <taxon>Rickettsieae</taxon>
        <taxon>Candidatus Trichorickettsia</taxon>
    </lineage>
</organism>
<dbReference type="Pfam" id="PF02767">
    <property type="entry name" value="DNA_pol3_beta_2"/>
    <property type="match status" value="1"/>
</dbReference>
<comment type="subcellular location">
    <subcellularLocation>
        <location evidence="1 10">Cytoplasm</location>
    </subcellularLocation>
</comment>
<reference evidence="14 15" key="1">
    <citation type="submission" date="2022-10" db="EMBL/GenBank/DDBJ databases">
        <title>Host association and intracellularity evolved multiple times independently in the Rickettsiales.</title>
        <authorList>
            <person name="Castelli M."/>
            <person name="Nardi T."/>
            <person name="Gammuto L."/>
            <person name="Bellinzona G."/>
            <person name="Sabaneyeva E."/>
            <person name="Potekhin A."/>
            <person name="Serra V."/>
            <person name="Petroni G."/>
            <person name="Sassera D."/>
        </authorList>
    </citation>
    <scope>NUCLEOTIDE SEQUENCE [LARGE SCALE GENOMIC DNA]</scope>
    <source>
        <strain evidence="14 15">Kr 154-4</strain>
    </source>
</reference>
<dbReference type="CDD" id="cd00140">
    <property type="entry name" value="beta_clamp"/>
    <property type="match status" value="1"/>
</dbReference>
<sequence length="383" mass="42637">MNKNDLEIIVETRELVHVLTFANSVVEKRHVIAELGNVKLATIDNSLEIAATDMDLYFSQNIGAQILKSGVTTVSTRVLTDIIRKIPDKEIRIKQTSDGNQLELIGKNCFFSLPTLPASQFPEMDTIKAETVLTVPCSSLVRLIDCTQFAMSTEETRYNLNGIYLHVKENQLCAAATDGHRLSVVSVEIEAVVQEFGIILPRKTVHELLKLIKDPRYANADIEISLAVNKVKFVCGNVIIVSKLIDGQFPEYSAFIPTESNHKLTVNPKELANIIDRVATVTIDKFRAIKITLTDAFMQVTASGEARGVAKEQLAYSEILENYCIFEGNSGITIGFNPKYLSDVLNIIKCDQVELHFKDSFSPALIKVLENPTDYFVIMPVKV</sequence>
<dbReference type="PANTHER" id="PTHR30478:SF0">
    <property type="entry name" value="BETA SLIDING CLAMP"/>
    <property type="match status" value="1"/>
</dbReference>
<keyword evidence="6 10" id="KW-0548">Nucleotidyltransferase</keyword>
<dbReference type="PIRSF" id="PIRSF000804">
    <property type="entry name" value="DNA_pol_III_b"/>
    <property type="match status" value="1"/>
</dbReference>
<evidence type="ECO:0000256" key="4">
    <source>
        <dbReference type="ARBA" id="ARBA00022490"/>
    </source>
</evidence>
<gene>
    <name evidence="14" type="ORF">Trichorick_00002</name>
</gene>
<dbReference type="InterPro" id="IPR022635">
    <property type="entry name" value="DNA_polIII_beta_C"/>
</dbReference>
<dbReference type="Pfam" id="PF02768">
    <property type="entry name" value="DNA_pol3_beta_3"/>
    <property type="match status" value="1"/>
</dbReference>
<evidence type="ECO:0000259" key="13">
    <source>
        <dbReference type="Pfam" id="PF02768"/>
    </source>
</evidence>
<keyword evidence="7 10" id="KW-0235">DNA replication</keyword>
<dbReference type="SMART" id="SM00480">
    <property type="entry name" value="POL3Bc"/>
    <property type="match status" value="1"/>
</dbReference>
<accession>A0ABZ0USR4</accession>
<keyword evidence="4 10" id="KW-0963">Cytoplasm</keyword>
<evidence type="ECO:0000256" key="3">
    <source>
        <dbReference type="ARBA" id="ARBA00021035"/>
    </source>
</evidence>